<name>L2GXL3_VAVCU</name>
<feature type="transmembrane region" description="Helical" evidence="1">
    <location>
        <begin position="150"/>
        <end position="170"/>
    </location>
</feature>
<protein>
    <submittedName>
        <fullName evidence="2">Uncharacterized protein</fullName>
    </submittedName>
</protein>
<sequence length="237" mass="26860">MGQHKYKGITLANTPRVLADGITVLILIASLVFYVLCLGYSKLYYRWLAPILILFALSICEYYNRKSIYYPISGNISRTVSESDIFILFGSLVSILAVPVAVHFLYNHQDYNLGNAALFLLSYGMLALSFINGYYLSYYYSTYKQNMNKFNYIISLRYILLVLLFVPVIVEGFCGAKYFCAFPLAMIYVVGIFTNSFSRNYKKPLSIIFFVFGLVAFAYLGKNIHSLVSGQLVNSTA</sequence>
<dbReference type="RefSeq" id="XP_008073366.1">
    <property type="nucleotide sequence ID" value="XM_008075175.1"/>
</dbReference>
<feature type="transmembrane region" description="Helical" evidence="1">
    <location>
        <begin position="205"/>
        <end position="221"/>
    </location>
</feature>
<feature type="transmembrane region" description="Helical" evidence="1">
    <location>
        <begin position="176"/>
        <end position="193"/>
    </location>
</feature>
<dbReference type="HOGENOM" id="CLU_1171379_0_0_1"/>
<dbReference type="OrthoDB" id="10388253at2759"/>
<keyword evidence="3" id="KW-1185">Reference proteome</keyword>
<evidence type="ECO:0000256" key="1">
    <source>
        <dbReference type="SAM" id="Phobius"/>
    </source>
</evidence>
<feature type="transmembrane region" description="Helical" evidence="1">
    <location>
        <begin position="85"/>
        <end position="106"/>
    </location>
</feature>
<dbReference type="OMA" id="ALSICEY"/>
<dbReference type="EMBL" id="GL877407">
    <property type="protein sequence ID" value="ELA48107.1"/>
    <property type="molecule type" value="Genomic_DNA"/>
</dbReference>
<dbReference type="VEuPathDB" id="MicrosporidiaDB:VCUG_00345"/>
<feature type="transmembrane region" description="Helical" evidence="1">
    <location>
        <begin position="118"/>
        <end position="138"/>
    </location>
</feature>
<proteinExistence type="predicted"/>
<feature type="transmembrane region" description="Helical" evidence="1">
    <location>
        <begin position="21"/>
        <end position="41"/>
    </location>
</feature>
<keyword evidence="1" id="KW-0812">Transmembrane</keyword>
<gene>
    <name evidence="2" type="ORF">VCUG_00345</name>
</gene>
<keyword evidence="1" id="KW-1133">Transmembrane helix</keyword>
<dbReference type="AlphaFoldDB" id="L2GXL3"/>
<keyword evidence="1" id="KW-0472">Membrane</keyword>
<dbReference type="GeneID" id="19878232"/>
<dbReference type="InParanoid" id="L2GXL3"/>
<accession>L2GXL3</accession>
<reference evidence="3" key="1">
    <citation type="submission" date="2011-03" db="EMBL/GenBank/DDBJ databases">
        <title>The genome sequence of Vavraia culicis strain floridensis.</title>
        <authorList>
            <consortium name="The Broad Institute Genome Sequencing Platform"/>
            <person name="Cuomo C."/>
            <person name="Becnel J."/>
            <person name="Sanscrainte N."/>
            <person name="Young S.K."/>
            <person name="Zeng Q."/>
            <person name="Gargeya S."/>
            <person name="Fitzgerald M."/>
            <person name="Haas B."/>
            <person name="Abouelleil A."/>
            <person name="Alvarado L."/>
            <person name="Arachchi H.M."/>
            <person name="Berlin A."/>
            <person name="Chapman S.B."/>
            <person name="Gearin G."/>
            <person name="Goldberg J."/>
            <person name="Griggs A."/>
            <person name="Gujja S."/>
            <person name="Hansen M."/>
            <person name="Heiman D."/>
            <person name="Howarth C."/>
            <person name="Larimer J."/>
            <person name="Lui A."/>
            <person name="MacDonald P.J.P."/>
            <person name="McCowen C."/>
            <person name="Montmayeur A."/>
            <person name="Murphy C."/>
            <person name="Neiman D."/>
            <person name="Pearson M."/>
            <person name="Priest M."/>
            <person name="Roberts A."/>
            <person name="Saif S."/>
            <person name="Shea T."/>
            <person name="Sisk P."/>
            <person name="Stolte C."/>
            <person name="Sykes S."/>
            <person name="Wortman J."/>
            <person name="Nusbaum C."/>
            <person name="Birren B."/>
        </authorList>
    </citation>
    <scope>NUCLEOTIDE SEQUENCE [LARGE SCALE GENOMIC DNA]</scope>
    <source>
        <strain evidence="3">floridensis</strain>
    </source>
</reference>
<dbReference type="Proteomes" id="UP000011081">
    <property type="component" value="Unassembled WGS sequence"/>
</dbReference>
<evidence type="ECO:0000313" key="3">
    <source>
        <dbReference type="Proteomes" id="UP000011081"/>
    </source>
</evidence>
<evidence type="ECO:0000313" key="2">
    <source>
        <dbReference type="EMBL" id="ELA48107.1"/>
    </source>
</evidence>
<organism evidence="2 3">
    <name type="scientific">Vavraia culicis (isolate floridensis)</name>
    <name type="common">Microsporidian parasite</name>
    <dbReference type="NCBI Taxonomy" id="948595"/>
    <lineage>
        <taxon>Eukaryota</taxon>
        <taxon>Fungi</taxon>
        <taxon>Fungi incertae sedis</taxon>
        <taxon>Microsporidia</taxon>
        <taxon>Pleistophoridae</taxon>
        <taxon>Vavraia</taxon>
    </lineage>
</organism>
<feature type="transmembrane region" description="Helical" evidence="1">
    <location>
        <begin position="47"/>
        <end position="64"/>
    </location>
</feature>